<keyword evidence="2" id="KW-1185">Reference proteome</keyword>
<dbReference type="Proteomes" id="UP001615550">
    <property type="component" value="Unassembled WGS sequence"/>
</dbReference>
<gene>
    <name evidence="1" type="ORF">ACD661_16380</name>
</gene>
<dbReference type="RefSeq" id="WP_400188922.1">
    <property type="nucleotide sequence ID" value="NZ_JBGORX010000013.1"/>
</dbReference>
<name>A0ABW8DDS1_9GAMM</name>
<comment type="caution">
    <text evidence="1">The sequence shown here is derived from an EMBL/GenBank/DDBJ whole genome shotgun (WGS) entry which is preliminary data.</text>
</comment>
<evidence type="ECO:0000313" key="1">
    <source>
        <dbReference type="EMBL" id="MFJ1270136.1"/>
    </source>
</evidence>
<reference evidence="1 2" key="1">
    <citation type="submission" date="2024-08" db="EMBL/GenBank/DDBJ databases">
        <title>Draft Genome Sequence of Legionella lytica strain DSB2004, Isolated From a Fire Sprinkler System.</title>
        <authorList>
            <person name="Everhart A.D."/>
            <person name="Kidane D.T."/>
            <person name="Farone A.L."/>
            <person name="Farone M.B."/>
        </authorList>
    </citation>
    <scope>NUCLEOTIDE SEQUENCE [LARGE SCALE GENOMIC DNA]</scope>
    <source>
        <strain evidence="1 2">DSB2004</strain>
    </source>
</reference>
<organism evidence="1 2">
    <name type="scientific">Legionella lytica</name>
    <dbReference type="NCBI Taxonomy" id="96232"/>
    <lineage>
        <taxon>Bacteria</taxon>
        <taxon>Pseudomonadati</taxon>
        <taxon>Pseudomonadota</taxon>
        <taxon>Gammaproteobacteria</taxon>
        <taxon>Legionellales</taxon>
        <taxon>Legionellaceae</taxon>
        <taxon>Legionella</taxon>
    </lineage>
</organism>
<protein>
    <submittedName>
        <fullName evidence="1">Uncharacterized protein</fullName>
    </submittedName>
</protein>
<sequence length="92" mass="10622">MLNSFKATLEQQDLSESSITSYLAKKLGQSFSVMPVFSNTPHSYVQRENIRDYLGYGEFNELESIKLEEWLVSQLRKETLDKEDSLSLPQIT</sequence>
<proteinExistence type="predicted"/>
<evidence type="ECO:0000313" key="2">
    <source>
        <dbReference type="Proteomes" id="UP001615550"/>
    </source>
</evidence>
<accession>A0ABW8DDS1</accession>
<dbReference type="EMBL" id="JBGORX010000013">
    <property type="protein sequence ID" value="MFJ1270136.1"/>
    <property type="molecule type" value="Genomic_DNA"/>
</dbReference>